<gene>
    <name evidence="8" type="ORF">CBOVIS_LOCUS900</name>
</gene>
<accession>A0A8S1EAK7</accession>
<reference evidence="8 9" key="1">
    <citation type="submission" date="2020-04" db="EMBL/GenBank/DDBJ databases">
        <authorList>
            <person name="Laetsch R D."/>
            <person name="Stevens L."/>
            <person name="Kumar S."/>
            <person name="Blaxter L. M."/>
        </authorList>
    </citation>
    <scope>NUCLEOTIDE SEQUENCE [LARGE SCALE GENOMIC DNA]</scope>
</reference>
<evidence type="ECO:0000313" key="9">
    <source>
        <dbReference type="Proteomes" id="UP000494206"/>
    </source>
</evidence>
<keyword evidence="4" id="KW-1000">Mitochondrion outer membrane</keyword>
<proteinExistence type="inferred from homology"/>
<dbReference type="Pfam" id="PF10265">
    <property type="entry name" value="Miga"/>
    <property type="match status" value="1"/>
</dbReference>
<protein>
    <submittedName>
        <fullName evidence="8">Uncharacterized protein</fullName>
    </submittedName>
</protein>
<organism evidence="8 9">
    <name type="scientific">Caenorhabditis bovis</name>
    <dbReference type="NCBI Taxonomy" id="2654633"/>
    <lineage>
        <taxon>Eukaryota</taxon>
        <taxon>Metazoa</taxon>
        <taxon>Ecdysozoa</taxon>
        <taxon>Nematoda</taxon>
        <taxon>Chromadorea</taxon>
        <taxon>Rhabditida</taxon>
        <taxon>Rhabditina</taxon>
        <taxon>Rhabditomorpha</taxon>
        <taxon>Rhabditoidea</taxon>
        <taxon>Rhabditidae</taxon>
        <taxon>Peloderinae</taxon>
        <taxon>Caenorhabditis</taxon>
    </lineage>
</organism>
<keyword evidence="7" id="KW-0472">Membrane</keyword>
<dbReference type="InterPro" id="IPR019392">
    <property type="entry name" value="Miga"/>
</dbReference>
<keyword evidence="6" id="KW-0496">Mitochondrion</keyword>
<sequence length="396" mass="45747">MRQNSQRSLSMNAIEVDMNHCQELSTELRKIVEKVYHNLELVKNRSNKDMERSVKVEGILNNLKLIENEIQLLLPHLEDVDNYESVSGYAVSVRTGRSRTLSVLSDDSFQSAVEEFTTEIDDVDLSNDAAKLNKEDLLFLQEGMNAALNGDVKYRKSRAEFCNCESELDFAAKLYCIRRALDHTLEDEHKRVWLAKCGRALLADFIRHTKQDPMKFYVVYDDMLEFASSEKNLDLLQQDVSSRGVTHFGFYDIVIDFIILDAFEDLKSPPSAIYSVTKNYFMSNSMKYSTLNTIIWSIIKSKRQRLQNPDGFIAKFYSLSECVMPAITLGFLGTDERLGELCQYFKEQIVQIVLDMFNTQKVCYRSLEEMSEDVWIVMRNRLEAVQTRLSNELLPA</sequence>
<evidence type="ECO:0000256" key="1">
    <source>
        <dbReference type="ARBA" id="ARBA00004294"/>
    </source>
</evidence>
<dbReference type="AlphaFoldDB" id="A0A8S1EAK7"/>
<dbReference type="GO" id="GO:0008053">
    <property type="term" value="P:mitochondrial fusion"/>
    <property type="evidence" value="ECO:0007669"/>
    <property type="project" value="InterPro"/>
</dbReference>
<dbReference type="OrthoDB" id="8880065at2759"/>
<keyword evidence="5" id="KW-1133">Transmembrane helix</keyword>
<dbReference type="EMBL" id="CADEPM010000001">
    <property type="protein sequence ID" value="CAB3397503.1"/>
    <property type="molecule type" value="Genomic_DNA"/>
</dbReference>
<evidence type="ECO:0000256" key="7">
    <source>
        <dbReference type="ARBA" id="ARBA00023136"/>
    </source>
</evidence>
<comment type="similarity">
    <text evidence="2">Belongs to the mitoguardin family.</text>
</comment>
<comment type="subcellular location">
    <subcellularLocation>
        <location evidence="1">Mitochondrion outer membrane</location>
    </subcellularLocation>
</comment>
<dbReference type="PANTHER" id="PTHR21508:SF5">
    <property type="entry name" value="MITOGUARDIN"/>
    <property type="match status" value="1"/>
</dbReference>
<dbReference type="PANTHER" id="PTHR21508">
    <property type="entry name" value="MITOGUARDIN"/>
    <property type="match status" value="1"/>
</dbReference>
<comment type="caution">
    <text evidence="8">The sequence shown here is derived from an EMBL/GenBank/DDBJ whole genome shotgun (WGS) entry which is preliminary data.</text>
</comment>
<evidence type="ECO:0000256" key="5">
    <source>
        <dbReference type="ARBA" id="ARBA00022989"/>
    </source>
</evidence>
<dbReference type="GO" id="GO:0005741">
    <property type="term" value="C:mitochondrial outer membrane"/>
    <property type="evidence" value="ECO:0007669"/>
    <property type="project" value="UniProtKB-SubCell"/>
</dbReference>
<name>A0A8S1EAK7_9PELO</name>
<keyword evidence="9" id="KW-1185">Reference proteome</keyword>
<keyword evidence="3" id="KW-0812">Transmembrane</keyword>
<evidence type="ECO:0000313" key="8">
    <source>
        <dbReference type="EMBL" id="CAB3397503.1"/>
    </source>
</evidence>
<evidence type="ECO:0000256" key="4">
    <source>
        <dbReference type="ARBA" id="ARBA00022787"/>
    </source>
</evidence>
<evidence type="ECO:0000256" key="2">
    <source>
        <dbReference type="ARBA" id="ARBA00008969"/>
    </source>
</evidence>
<evidence type="ECO:0000256" key="6">
    <source>
        <dbReference type="ARBA" id="ARBA00023128"/>
    </source>
</evidence>
<evidence type="ECO:0000256" key="3">
    <source>
        <dbReference type="ARBA" id="ARBA00022692"/>
    </source>
</evidence>
<dbReference type="Proteomes" id="UP000494206">
    <property type="component" value="Unassembled WGS sequence"/>
</dbReference>